<dbReference type="EMBL" id="JAGKHQ010000015">
    <property type="protein sequence ID" value="KAG7497510.1"/>
    <property type="molecule type" value="Genomic_DNA"/>
</dbReference>
<reference evidence="1 2" key="1">
    <citation type="journal article" date="2021" name="Sci. Rep.">
        <title>Chromosome anchoring in Senegalese sole (Solea senegalensis) reveals sex-associated markers and genome rearrangements in flatfish.</title>
        <authorList>
            <person name="Guerrero-Cozar I."/>
            <person name="Gomez-Garrido J."/>
            <person name="Berbel C."/>
            <person name="Martinez-Blanch J.F."/>
            <person name="Alioto T."/>
            <person name="Claros M.G."/>
            <person name="Gagnaire P.A."/>
            <person name="Manchado M."/>
        </authorList>
    </citation>
    <scope>NUCLEOTIDE SEQUENCE [LARGE SCALE GENOMIC DNA]</scope>
    <source>
        <strain evidence="1">Sse05_10M</strain>
    </source>
</reference>
<comment type="caution">
    <text evidence="1">The sequence shown here is derived from an EMBL/GenBank/DDBJ whole genome shotgun (WGS) entry which is preliminary data.</text>
</comment>
<dbReference type="AlphaFoldDB" id="A0AAV6QWY4"/>
<accession>A0AAV6QWY4</accession>
<evidence type="ECO:0000313" key="1">
    <source>
        <dbReference type="EMBL" id="KAG7497510.1"/>
    </source>
</evidence>
<dbReference type="Proteomes" id="UP000693946">
    <property type="component" value="Linkage Group LG3"/>
</dbReference>
<sequence length="74" mass="8705">MVENINFSNVLHVTYSVDTEQKRNRKIFTIIKFLYLSRVSAQKVFEHSAVRRTSDGVIHHLHHHGFVLPNQHLL</sequence>
<name>A0AAV6QWY4_SOLSE</name>
<protein>
    <submittedName>
        <fullName evidence="1">Uncharacterized protein</fullName>
    </submittedName>
</protein>
<keyword evidence="2" id="KW-1185">Reference proteome</keyword>
<proteinExistence type="predicted"/>
<gene>
    <name evidence="1" type="ORF">JOB18_038970</name>
</gene>
<organism evidence="1 2">
    <name type="scientific">Solea senegalensis</name>
    <name type="common">Senegalese sole</name>
    <dbReference type="NCBI Taxonomy" id="28829"/>
    <lineage>
        <taxon>Eukaryota</taxon>
        <taxon>Metazoa</taxon>
        <taxon>Chordata</taxon>
        <taxon>Craniata</taxon>
        <taxon>Vertebrata</taxon>
        <taxon>Euteleostomi</taxon>
        <taxon>Actinopterygii</taxon>
        <taxon>Neopterygii</taxon>
        <taxon>Teleostei</taxon>
        <taxon>Neoteleostei</taxon>
        <taxon>Acanthomorphata</taxon>
        <taxon>Carangaria</taxon>
        <taxon>Pleuronectiformes</taxon>
        <taxon>Pleuronectoidei</taxon>
        <taxon>Soleidae</taxon>
        <taxon>Solea</taxon>
    </lineage>
</organism>
<evidence type="ECO:0000313" key="2">
    <source>
        <dbReference type="Proteomes" id="UP000693946"/>
    </source>
</evidence>